<reference evidence="1" key="2">
    <citation type="submission" date="2016-05" db="EMBL/GenBank/DDBJ databases">
        <authorList>
            <person name="Lavstsen T."/>
            <person name="Jespersen J.S."/>
        </authorList>
    </citation>
    <scope>NUCLEOTIDE SEQUENCE [LARGE SCALE GENOMIC DNA]</scope>
</reference>
<dbReference type="EMBL" id="FLQV01000302">
    <property type="protein sequence ID" value="SBS89091.1"/>
    <property type="molecule type" value="Genomic_DNA"/>
</dbReference>
<dbReference type="AlphaFoldDB" id="A0A1A8VUC9"/>
<dbReference type="Proteomes" id="UP000078546">
    <property type="component" value="Unassembled WGS sequence"/>
</dbReference>
<name>A0A1A8VUC9_PLAOA</name>
<proteinExistence type="predicted"/>
<protein>
    <submittedName>
        <fullName evidence="1">Trophozoite stage antigen</fullName>
    </submittedName>
</protein>
<organism evidence="1 4">
    <name type="scientific">Plasmodium ovale curtisi</name>
    <dbReference type="NCBI Taxonomy" id="864141"/>
    <lineage>
        <taxon>Eukaryota</taxon>
        <taxon>Sar</taxon>
        <taxon>Alveolata</taxon>
        <taxon>Apicomplexa</taxon>
        <taxon>Aconoidasida</taxon>
        <taxon>Haemosporida</taxon>
        <taxon>Plasmodiidae</taxon>
        <taxon>Plasmodium</taxon>
        <taxon>Plasmodium (Plasmodium)</taxon>
    </lineage>
</organism>
<gene>
    <name evidence="2" type="ORF">POVCU1_016290</name>
    <name evidence="1" type="ORF">POVCU2_0018110</name>
</gene>
<evidence type="ECO:0000313" key="1">
    <source>
        <dbReference type="EMBL" id="SBS82958.1"/>
    </source>
</evidence>
<evidence type="ECO:0000313" key="3">
    <source>
        <dbReference type="Proteomes" id="UP000078546"/>
    </source>
</evidence>
<evidence type="ECO:0000313" key="4">
    <source>
        <dbReference type="Proteomes" id="UP000078560"/>
    </source>
</evidence>
<dbReference type="VEuPathDB" id="PlasmoDB:PocGH01_08029800"/>
<reference evidence="3 4" key="1">
    <citation type="submission" date="2016-05" db="EMBL/GenBank/DDBJ databases">
        <authorList>
            <person name="Naeem Raeece"/>
        </authorList>
    </citation>
    <scope>NUCLEOTIDE SEQUENCE [LARGE SCALE GENOMIC DNA]</scope>
</reference>
<accession>A0A1A8VUC9</accession>
<sequence length="119" mass="14067">MGYTYGENFTRLYRSHRMGEKEMDTRTWGKGKGYSLKSELSSQSSYNINKSYSADTTMSDYHFEIFTTLNDKIRPQAKKNMANKYVNTDSPKHEHNNFFATITIKCKECDVKFRRELEF</sequence>
<dbReference type="Proteomes" id="UP000078560">
    <property type="component" value="Unassembled WGS sequence"/>
</dbReference>
<dbReference type="EMBL" id="FLQU01000236">
    <property type="protein sequence ID" value="SBS82958.1"/>
    <property type="molecule type" value="Genomic_DNA"/>
</dbReference>
<evidence type="ECO:0000313" key="2">
    <source>
        <dbReference type="EMBL" id="SBS89091.1"/>
    </source>
</evidence>